<reference evidence="1 3" key="1">
    <citation type="submission" date="2015-09" db="EMBL/GenBank/DDBJ databases">
        <authorList>
            <consortium name="Pathogen Informatics"/>
        </authorList>
    </citation>
    <scope>NUCLEOTIDE SEQUENCE [LARGE SCALE GENOMIC DNA]</scope>
    <source>
        <strain evidence="1 3">2789STDY5834865</strain>
    </source>
</reference>
<protein>
    <submittedName>
        <fullName evidence="1">Uncharacterized protein</fullName>
    </submittedName>
</protein>
<dbReference type="RefSeq" id="WP_057572892.1">
    <property type="nucleotide sequence ID" value="NZ_CATYWZ010000105.1"/>
</dbReference>
<evidence type="ECO:0000313" key="2">
    <source>
        <dbReference type="EMBL" id="SQB14121.1"/>
    </source>
</evidence>
<accession>A0A174T816</accession>
<reference evidence="2 4" key="2">
    <citation type="submission" date="2018-06" db="EMBL/GenBank/DDBJ databases">
        <authorList>
            <consortium name="Pathogen Informatics"/>
            <person name="Doyle S."/>
        </authorList>
    </citation>
    <scope>NUCLEOTIDE SEQUENCE [LARGE SCALE GENOMIC DNA]</scope>
    <source>
        <strain evidence="2 4">NCTC11224</strain>
    </source>
</reference>
<evidence type="ECO:0000313" key="1">
    <source>
        <dbReference type="EMBL" id="CUQ03845.1"/>
    </source>
</evidence>
<name>A0A174T816_9FIRM</name>
<proteinExistence type="predicted"/>
<sequence>MRSGVLGKDIRLSGKNKEQDAWKLYTATMKILDQGCDVEVKKTKDHIKVSRVTRQTETEMMF</sequence>
<organism evidence="1 3">
    <name type="scientific">Enterocloster clostridioformis</name>
    <dbReference type="NCBI Taxonomy" id="1531"/>
    <lineage>
        <taxon>Bacteria</taxon>
        <taxon>Bacillati</taxon>
        <taxon>Bacillota</taxon>
        <taxon>Clostridia</taxon>
        <taxon>Lachnospirales</taxon>
        <taxon>Lachnospiraceae</taxon>
        <taxon>Enterocloster</taxon>
    </lineage>
</organism>
<dbReference type="Proteomes" id="UP000095512">
    <property type="component" value="Unassembled WGS sequence"/>
</dbReference>
<dbReference type="EMBL" id="UAVW01000015">
    <property type="protein sequence ID" value="SQB14121.1"/>
    <property type="molecule type" value="Genomic_DNA"/>
</dbReference>
<evidence type="ECO:0000313" key="3">
    <source>
        <dbReference type="Proteomes" id="UP000095512"/>
    </source>
</evidence>
<gene>
    <name evidence="1" type="ORF">ERS852480_04701</name>
    <name evidence="2" type="ORF">NCTC11224_03152</name>
</gene>
<evidence type="ECO:0000313" key="4">
    <source>
        <dbReference type="Proteomes" id="UP000251853"/>
    </source>
</evidence>
<dbReference type="AlphaFoldDB" id="A0A174T816"/>
<keyword evidence="4" id="KW-1185">Reference proteome</keyword>
<dbReference type="Proteomes" id="UP000251853">
    <property type="component" value="Unassembled WGS sequence"/>
</dbReference>
<dbReference type="EMBL" id="CZAB01000077">
    <property type="protein sequence ID" value="CUQ03845.1"/>
    <property type="molecule type" value="Genomic_DNA"/>
</dbReference>